<evidence type="ECO:0000259" key="1">
    <source>
        <dbReference type="Pfam" id="PF13508"/>
    </source>
</evidence>
<dbReference type="Pfam" id="PF13508">
    <property type="entry name" value="Acetyltransf_7"/>
    <property type="match status" value="1"/>
</dbReference>
<gene>
    <name evidence="2" type="ORF">CWE13_00645</name>
</gene>
<feature type="domain" description="N-acetyltransferase" evidence="1">
    <location>
        <begin position="135"/>
        <end position="196"/>
    </location>
</feature>
<dbReference type="InterPro" id="IPR016181">
    <property type="entry name" value="Acyl_CoA_acyltransferase"/>
</dbReference>
<proteinExistence type="predicted"/>
<dbReference type="EMBL" id="PIPP01000001">
    <property type="protein sequence ID" value="RUO38193.1"/>
    <property type="molecule type" value="Genomic_DNA"/>
</dbReference>
<keyword evidence="3" id="KW-1185">Reference proteome</keyword>
<dbReference type="Proteomes" id="UP000286934">
    <property type="component" value="Unassembled WGS sequence"/>
</dbReference>
<dbReference type="InterPro" id="IPR000182">
    <property type="entry name" value="GNAT_dom"/>
</dbReference>
<dbReference type="Gene3D" id="3.40.630.30">
    <property type="match status" value="1"/>
</dbReference>
<dbReference type="RefSeq" id="WP_126805417.1">
    <property type="nucleotide sequence ID" value="NZ_PIPP01000001.1"/>
</dbReference>
<protein>
    <submittedName>
        <fullName evidence="2">GNAT family N-acetyltransferase</fullName>
    </submittedName>
</protein>
<dbReference type="OrthoDB" id="6195612at2"/>
<keyword evidence="2" id="KW-0808">Transferase</keyword>
<name>A0A432WWQ3_9GAMM</name>
<accession>A0A432WWQ3</accession>
<sequence>MTTNTKSTPVENPKLSGELMYLAQEHLATAASLLFQAYQDDPLFLSIFQSGKEGYEQRLRAAIREELAVFHQHNQPMFGLFDGDTLEGVVCMTRPGSTFGPERFWHWRLRMLLTAGYVSTKQMLEKERIIAEAMPVNYYHMLTFIAVHPNYQQHGLGDLLVHAARTELAAEPESAGIGLLATRPHYAKFFSQRGFHHLRDIQVGDITGQLMFFAREDEVVD</sequence>
<dbReference type="SUPFAM" id="SSF55729">
    <property type="entry name" value="Acyl-CoA N-acyltransferases (Nat)"/>
    <property type="match status" value="1"/>
</dbReference>
<organism evidence="2 3">
    <name type="scientific">Aliidiomarina shirensis</name>
    <dbReference type="NCBI Taxonomy" id="1048642"/>
    <lineage>
        <taxon>Bacteria</taxon>
        <taxon>Pseudomonadati</taxon>
        <taxon>Pseudomonadota</taxon>
        <taxon>Gammaproteobacteria</taxon>
        <taxon>Alteromonadales</taxon>
        <taxon>Idiomarinaceae</taxon>
        <taxon>Aliidiomarina</taxon>
    </lineage>
</organism>
<dbReference type="AlphaFoldDB" id="A0A432WWQ3"/>
<reference evidence="3" key="1">
    <citation type="journal article" date="2018" name="Front. Microbiol.">
        <title>Genome-Based Analysis Reveals the Taxonomy and Diversity of the Family Idiomarinaceae.</title>
        <authorList>
            <person name="Liu Y."/>
            <person name="Lai Q."/>
            <person name="Shao Z."/>
        </authorList>
    </citation>
    <scope>NUCLEOTIDE SEQUENCE [LARGE SCALE GENOMIC DNA]</scope>
    <source>
        <strain evidence="3">AIS</strain>
    </source>
</reference>
<evidence type="ECO:0000313" key="3">
    <source>
        <dbReference type="Proteomes" id="UP000286934"/>
    </source>
</evidence>
<dbReference type="GO" id="GO:0016747">
    <property type="term" value="F:acyltransferase activity, transferring groups other than amino-acyl groups"/>
    <property type="evidence" value="ECO:0007669"/>
    <property type="project" value="InterPro"/>
</dbReference>
<comment type="caution">
    <text evidence="2">The sequence shown here is derived from an EMBL/GenBank/DDBJ whole genome shotgun (WGS) entry which is preliminary data.</text>
</comment>
<evidence type="ECO:0000313" key="2">
    <source>
        <dbReference type="EMBL" id="RUO38193.1"/>
    </source>
</evidence>